<feature type="chain" id="PRO_5013170396" evidence="2">
    <location>
        <begin position="33"/>
        <end position="508"/>
    </location>
</feature>
<dbReference type="PANTHER" id="PTHR35279">
    <property type="match status" value="1"/>
</dbReference>
<dbReference type="Proteomes" id="UP000242444">
    <property type="component" value="Unassembled WGS sequence"/>
</dbReference>
<dbReference type="InParanoid" id="A0A263D3G4"/>
<dbReference type="AlphaFoldDB" id="A0A263D3G4"/>
<protein>
    <submittedName>
        <fullName evidence="3">Beta-xylosidase</fullName>
    </submittedName>
</protein>
<reference evidence="3 4" key="1">
    <citation type="submission" date="2017-07" db="EMBL/GenBank/DDBJ databases">
        <title>Amycolatopsis antarcticus sp. nov., isolated from the surface of an Antarcticus brown macroalga.</title>
        <authorList>
            <person name="Wang J."/>
            <person name="Leiva S."/>
            <person name="Huang J."/>
            <person name="Huang Y."/>
        </authorList>
    </citation>
    <scope>NUCLEOTIDE SEQUENCE [LARGE SCALE GENOMIC DNA]</scope>
    <source>
        <strain evidence="3 4">AU-G6</strain>
    </source>
</reference>
<evidence type="ECO:0000313" key="4">
    <source>
        <dbReference type="Proteomes" id="UP000242444"/>
    </source>
</evidence>
<gene>
    <name evidence="3" type="ORF">CFN78_12330</name>
</gene>
<evidence type="ECO:0000256" key="2">
    <source>
        <dbReference type="SAM" id="SignalP"/>
    </source>
</evidence>
<organism evidence="3 4">
    <name type="scientific">Amycolatopsis antarctica</name>
    <dbReference type="NCBI Taxonomy" id="1854586"/>
    <lineage>
        <taxon>Bacteria</taxon>
        <taxon>Bacillati</taxon>
        <taxon>Actinomycetota</taxon>
        <taxon>Actinomycetes</taxon>
        <taxon>Pseudonocardiales</taxon>
        <taxon>Pseudonocardiaceae</taxon>
        <taxon>Amycolatopsis</taxon>
    </lineage>
</organism>
<sequence>MRASHRRRRPAVLPVALVLAAVVVAGCSPSDAQPRPGERTVGGTTEGQNPPPDRPAVALATDSSRESDAVIAAGGADAPYNYAPAVMRDEGRTRMWWCSQYGAAPPAGDDILHAEAADIEEPFTGPDGAAPVPVPVLSGNPGGFDGVHTCDPSVIRVNGTYYMYYTGAAGDHALGNSIGLATSTDGISWARANGGEPVVDPAHDTHRDNTYGAGQPAAVHLDGWFYLMFTDTTGREAGWNGAGQFVVRAKDPAFTTEVQALKADGFRPAPGTGAPRTDSLVDAFSADLMWVDALDAFAIAHETRDGTTLTFWDREFTANPFEPVIIPGPWREGPGLLREPEGHARISTRDPCDRVPVDVVRATVTGAAGAPTDLRHYGIDLQGVGACTDPARTLRVLDGVAMPSPVRTMDVVVEGKVVRVDRRSVAEALAGRVLDRRLPVLDTFPVATRLRAGAPALRAPGSGTGLLLDDGALWPIASDEIAELNDSALEAVDDQRWNAYPVGPVLGP</sequence>
<dbReference type="RefSeq" id="WP_094862870.1">
    <property type="nucleotide sequence ID" value="NZ_NKYE01000006.1"/>
</dbReference>
<accession>A0A263D3G4</accession>
<dbReference type="SUPFAM" id="SSF75005">
    <property type="entry name" value="Arabinanase/levansucrase/invertase"/>
    <property type="match status" value="1"/>
</dbReference>
<dbReference type="InterPro" id="IPR023296">
    <property type="entry name" value="Glyco_hydro_beta-prop_sf"/>
</dbReference>
<dbReference type="OrthoDB" id="3657989at2"/>
<keyword evidence="4" id="KW-1185">Reference proteome</keyword>
<keyword evidence="2" id="KW-0732">Signal</keyword>
<dbReference type="PROSITE" id="PS51257">
    <property type="entry name" value="PROKAR_LIPOPROTEIN"/>
    <property type="match status" value="1"/>
</dbReference>
<dbReference type="Gene3D" id="2.115.10.20">
    <property type="entry name" value="Glycosyl hydrolase domain, family 43"/>
    <property type="match status" value="2"/>
</dbReference>
<evidence type="ECO:0000256" key="1">
    <source>
        <dbReference type="SAM" id="MobiDB-lite"/>
    </source>
</evidence>
<evidence type="ECO:0000313" key="3">
    <source>
        <dbReference type="EMBL" id="OZM73012.1"/>
    </source>
</evidence>
<feature type="signal peptide" evidence="2">
    <location>
        <begin position="1"/>
        <end position="32"/>
    </location>
</feature>
<comment type="caution">
    <text evidence="3">The sequence shown here is derived from an EMBL/GenBank/DDBJ whole genome shotgun (WGS) entry which is preliminary data.</text>
</comment>
<feature type="region of interest" description="Disordered" evidence="1">
    <location>
        <begin position="28"/>
        <end position="58"/>
    </location>
</feature>
<dbReference type="PANTHER" id="PTHR35279:SF1">
    <property type="entry name" value="ARABINANASE_LEVANSUCRASE_INVERTASE"/>
    <property type="match status" value="1"/>
</dbReference>
<proteinExistence type="predicted"/>
<dbReference type="EMBL" id="NKYE01000006">
    <property type="protein sequence ID" value="OZM73012.1"/>
    <property type="molecule type" value="Genomic_DNA"/>
</dbReference>
<name>A0A263D3G4_9PSEU</name>